<sequence>MADTVELRGLPFPLSASHADVFRHDDQAGLVTATAPGHTDFYVNPAGADSADAETVVNAPTLLGLPPAGDFQFSARITVDFRSQYDAGVLMVWFDERTWGKFCFEFSPAGEPMVVSVVTRGVSDDANAFTVADRSIWLRVSRIDRVYAYHASTDGTTWQLIRVFTLGDQVSEHRIGFEAQSPTGDGCTVTFTDIRFVPDRLAELRDGS</sequence>
<reference evidence="1 2" key="1">
    <citation type="journal article" date="2019" name="Int. J. Syst. Evol. Microbiol.">
        <title>The Global Catalogue of Microorganisms (GCM) 10K type strain sequencing project: providing services to taxonomists for standard genome sequencing and annotation.</title>
        <authorList>
            <consortium name="The Broad Institute Genomics Platform"/>
            <consortium name="The Broad Institute Genome Sequencing Center for Infectious Disease"/>
            <person name="Wu L."/>
            <person name="Ma J."/>
        </authorList>
    </citation>
    <scope>NUCLEOTIDE SEQUENCE [LARGE SCALE GENOMIC DNA]</scope>
    <source>
        <strain evidence="1 2">JCM 13249</strain>
    </source>
</reference>
<dbReference type="SUPFAM" id="SSF49899">
    <property type="entry name" value="Concanavalin A-like lectins/glucanases"/>
    <property type="match status" value="1"/>
</dbReference>
<organism evidence="1 2">
    <name type="scientific">Luedemannella helvata</name>
    <dbReference type="NCBI Taxonomy" id="349315"/>
    <lineage>
        <taxon>Bacteria</taxon>
        <taxon>Bacillati</taxon>
        <taxon>Actinomycetota</taxon>
        <taxon>Actinomycetes</taxon>
        <taxon>Micromonosporales</taxon>
        <taxon>Micromonosporaceae</taxon>
        <taxon>Luedemannella</taxon>
    </lineage>
</organism>
<dbReference type="PANTHER" id="PTHR35332:SF2">
    <property type="entry name" value="REGULATION OF ENOLASE PROTEIN 1"/>
    <property type="match status" value="1"/>
</dbReference>
<comment type="caution">
    <text evidence="1">The sequence shown here is derived from an EMBL/GenBank/DDBJ whole genome shotgun (WGS) entry which is preliminary data.</text>
</comment>
<dbReference type="Gene3D" id="2.60.120.200">
    <property type="match status" value="1"/>
</dbReference>
<dbReference type="Pfam" id="PF07081">
    <property type="entry name" value="DUF1349"/>
    <property type="match status" value="1"/>
</dbReference>
<dbReference type="InterPro" id="IPR013320">
    <property type="entry name" value="ConA-like_dom_sf"/>
</dbReference>
<dbReference type="EMBL" id="BAAALS010000009">
    <property type="protein sequence ID" value="GAA1751359.1"/>
    <property type="molecule type" value="Genomic_DNA"/>
</dbReference>
<keyword evidence="2" id="KW-1185">Reference proteome</keyword>
<evidence type="ECO:0000313" key="2">
    <source>
        <dbReference type="Proteomes" id="UP001500655"/>
    </source>
</evidence>
<gene>
    <name evidence="1" type="ORF">GCM10009681_23030</name>
</gene>
<name>A0ABN2K9R9_9ACTN</name>
<protein>
    <submittedName>
        <fullName evidence="1">DUF1349 domain-containing protein</fullName>
    </submittedName>
</protein>
<dbReference type="InterPro" id="IPR009784">
    <property type="entry name" value="DUF1349"/>
</dbReference>
<accession>A0ABN2K9R9</accession>
<dbReference type="PANTHER" id="PTHR35332">
    <property type="entry name" value="REGULATION OF ENOLASE PROTEIN 1"/>
    <property type="match status" value="1"/>
</dbReference>
<evidence type="ECO:0000313" key="1">
    <source>
        <dbReference type="EMBL" id="GAA1751359.1"/>
    </source>
</evidence>
<dbReference type="Proteomes" id="UP001500655">
    <property type="component" value="Unassembled WGS sequence"/>
</dbReference>
<proteinExistence type="predicted"/>
<dbReference type="RefSeq" id="WP_344079898.1">
    <property type="nucleotide sequence ID" value="NZ_BAAALS010000009.1"/>
</dbReference>